<gene>
    <name evidence="1" type="ORF">RCOM_1130810</name>
</gene>
<evidence type="ECO:0000313" key="2">
    <source>
        <dbReference type="Proteomes" id="UP000008311"/>
    </source>
</evidence>
<keyword evidence="2" id="KW-1185">Reference proteome</keyword>
<dbReference type="AlphaFoldDB" id="B9RYL6"/>
<evidence type="ECO:0000313" key="1">
    <source>
        <dbReference type="EMBL" id="EEF43553.1"/>
    </source>
</evidence>
<accession>B9RYL6</accession>
<dbReference type="EMBL" id="EQ973831">
    <property type="protein sequence ID" value="EEF43553.1"/>
    <property type="molecule type" value="Genomic_DNA"/>
</dbReference>
<reference evidence="2" key="1">
    <citation type="journal article" date="2010" name="Nat. Biotechnol.">
        <title>Draft genome sequence of the oilseed species Ricinus communis.</title>
        <authorList>
            <person name="Chan A.P."/>
            <person name="Crabtree J."/>
            <person name="Zhao Q."/>
            <person name="Lorenzi H."/>
            <person name="Orvis J."/>
            <person name="Puiu D."/>
            <person name="Melake-Berhan A."/>
            <person name="Jones K.M."/>
            <person name="Redman J."/>
            <person name="Chen G."/>
            <person name="Cahoon E.B."/>
            <person name="Gedil M."/>
            <person name="Stanke M."/>
            <person name="Haas B.J."/>
            <person name="Wortman J.R."/>
            <person name="Fraser-Liggett C.M."/>
            <person name="Ravel J."/>
            <person name="Rabinowicz P.D."/>
        </authorList>
    </citation>
    <scope>NUCLEOTIDE SEQUENCE [LARGE SCALE GENOMIC DNA]</scope>
    <source>
        <strain evidence="2">cv. Hale</strain>
    </source>
</reference>
<dbReference type="Proteomes" id="UP000008311">
    <property type="component" value="Unassembled WGS sequence"/>
</dbReference>
<sequence>MAFPKYKVVTASSEIPLKMGFTLVLFFYFGEWGSELVRWVNKDMLNMAASLLEYLVSRNNIVLNKKRSLALQLLTLQCPTLLERS</sequence>
<protein>
    <submittedName>
        <fullName evidence="1">Uncharacterized protein</fullName>
    </submittedName>
</protein>
<name>B9RYL6_RICCO</name>
<proteinExistence type="predicted"/>
<organism evidence="1 2">
    <name type="scientific">Ricinus communis</name>
    <name type="common">Castor bean</name>
    <dbReference type="NCBI Taxonomy" id="3988"/>
    <lineage>
        <taxon>Eukaryota</taxon>
        <taxon>Viridiplantae</taxon>
        <taxon>Streptophyta</taxon>
        <taxon>Embryophyta</taxon>
        <taxon>Tracheophyta</taxon>
        <taxon>Spermatophyta</taxon>
        <taxon>Magnoliopsida</taxon>
        <taxon>eudicotyledons</taxon>
        <taxon>Gunneridae</taxon>
        <taxon>Pentapetalae</taxon>
        <taxon>rosids</taxon>
        <taxon>fabids</taxon>
        <taxon>Malpighiales</taxon>
        <taxon>Euphorbiaceae</taxon>
        <taxon>Acalyphoideae</taxon>
        <taxon>Acalypheae</taxon>
        <taxon>Ricinus</taxon>
    </lineage>
</organism>
<dbReference type="InParanoid" id="B9RYL6"/>